<dbReference type="Proteomes" id="UP001157887">
    <property type="component" value="Unassembled WGS sequence"/>
</dbReference>
<protein>
    <submittedName>
        <fullName evidence="2">GrpB family protein</fullName>
    </submittedName>
</protein>
<dbReference type="Pfam" id="PF04229">
    <property type="entry name" value="GrpB"/>
    <property type="match status" value="1"/>
</dbReference>
<accession>A0A239RV78</accession>
<evidence type="ECO:0000313" key="3">
    <source>
        <dbReference type="Proteomes" id="UP001244586"/>
    </source>
</evidence>
<name>A0A239RV78_ACIJO</name>
<dbReference type="EMBL" id="CP121776">
    <property type="protein sequence ID" value="WMG17561.1"/>
    <property type="molecule type" value="Genomic_DNA"/>
</dbReference>
<sequence length="71" mass="8555">MLEVLQQDDVTIQLVVKNARWQSFLIFRDRLLENQKLVTAYNQLKQDSQYLTMDEYRSKKAKFIESVFNQP</sequence>
<dbReference type="InterPro" id="IPR043519">
    <property type="entry name" value="NT_sf"/>
</dbReference>
<dbReference type="Gene3D" id="3.30.460.10">
    <property type="entry name" value="Beta Polymerase, domain 2"/>
    <property type="match status" value="1"/>
</dbReference>
<dbReference type="InterPro" id="IPR007344">
    <property type="entry name" value="GrpB/CoaE"/>
</dbReference>
<dbReference type="RefSeq" id="WP_010326590.1">
    <property type="nucleotide sequence ID" value="NZ_CANMLB010000016.1"/>
</dbReference>
<dbReference type="SUPFAM" id="SSF81301">
    <property type="entry name" value="Nucleotidyltransferase"/>
    <property type="match status" value="1"/>
</dbReference>
<dbReference type="Proteomes" id="UP001244586">
    <property type="component" value="Chromosome"/>
</dbReference>
<evidence type="ECO:0000313" key="1">
    <source>
        <dbReference type="EMBL" id="MDG9788210.1"/>
    </source>
</evidence>
<gene>
    <name evidence="1" type="ORF">N7566_14730</name>
    <name evidence="2" type="ORF">QBJ73_14430</name>
</gene>
<proteinExistence type="predicted"/>
<reference evidence="1" key="1">
    <citation type="submission" date="2022-09" db="EMBL/GenBank/DDBJ databases">
        <title>Intensive care unit water sources are persistently colonized with multi-drug resistant bacteria and are the site of extensive horizontal gene transfer of antibiotic resistance genes.</title>
        <authorList>
            <person name="Diorio-Toth L."/>
        </authorList>
    </citation>
    <scope>NUCLEOTIDE SEQUENCE</scope>
    <source>
        <strain evidence="1">GD04065</strain>
    </source>
</reference>
<organism evidence="2 3">
    <name type="scientific">Acinetobacter johnsonii</name>
    <dbReference type="NCBI Taxonomy" id="40214"/>
    <lineage>
        <taxon>Bacteria</taxon>
        <taxon>Pseudomonadati</taxon>
        <taxon>Pseudomonadota</taxon>
        <taxon>Gammaproteobacteria</taxon>
        <taxon>Moraxellales</taxon>
        <taxon>Moraxellaceae</taxon>
        <taxon>Acinetobacter</taxon>
    </lineage>
</organism>
<reference evidence="2 3" key="2">
    <citation type="submission" date="2023-04" db="EMBL/GenBank/DDBJ databases">
        <title>Acinetobacter johnsonii isolate AYTCM encoding NDM-1, OXA-58 and PER-1.</title>
        <authorList>
            <person name="Tian C."/>
            <person name="Wang S."/>
            <person name="Fan X."/>
            <person name="Xia D."/>
        </authorList>
    </citation>
    <scope>NUCLEOTIDE SEQUENCE [LARGE SCALE GENOMIC DNA]</scope>
    <source>
        <strain evidence="2 3">AYTCM</strain>
    </source>
</reference>
<dbReference type="AlphaFoldDB" id="A0A239RV78"/>
<evidence type="ECO:0000313" key="2">
    <source>
        <dbReference type="EMBL" id="WMG17561.1"/>
    </source>
</evidence>
<dbReference type="EMBL" id="JAOECG010000026">
    <property type="protein sequence ID" value="MDG9788210.1"/>
    <property type="molecule type" value="Genomic_DNA"/>
</dbReference>
<keyword evidence="3" id="KW-1185">Reference proteome</keyword>